<name>A0A545TBZ6_9GAMM</name>
<dbReference type="OrthoDB" id="6254323at2"/>
<gene>
    <name evidence="1" type="ORF">FLL45_07220</name>
</gene>
<dbReference type="PROSITE" id="PS51257">
    <property type="entry name" value="PROKAR_LIPOPROTEIN"/>
    <property type="match status" value="1"/>
</dbReference>
<dbReference type="EMBL" id="VIKR01000002">
    <property type="protein sequence ID" value="TQV74745.1"/>
    <property type="molecule type" value="Genomic_DNA"/>
</dbReference>
<keyword evidence="2" id="KW-1185">Reference proteome</keyword>
<dbReference type="RefSeq" id="WP_142941364.1">
    <property type="nucleotide sequence ID" value="NZ_VIKR01000002.1"/>
</dbReference>
<accession>A0A545TBZ6</accession>
<organism evidence="1 2">
    <name type="scientific">Aliikangiella marina</name>
    <dbReference type="NCBI Taxonomy" id="1712262"/>
    <lineage>
        <taxon>Bacteria</taxon>
        <taxon>Pseudomonadati</taxon>
        <taxon>Pseudomonadota</taxon>
        <taxon>Gammaproteobacteria</taxon>
        <taxon>Oceanospirillales</taxon>
        <taxon>Pleioneaceae</taxon>
        <taxon>Aliikangiella</taxon>
    </lineage>
</organism>
<dbReference type="InterPro" id="IPR011990">
    <property type="entry name" value="TPR-like_helical_dom_sf"/>
</dbReference>
<evidence type="ECO:0000313" key="2">
    <source>
        <dbReference type="Proteomes" id="UP000317839"/>
    </source>
</evidence>
<dbReference type="Gene3D" id="1.25.40.10">
    <property type="entry name" value="Tetratricopeptide repeat domain"/>
    <property type="match status" value="1"/>
</dbReference>
<comment type="caution">
    <text evidence="1">The sequence shown here is derived from an EMBL/GenBank/DDBJ whole genome shotgun (WGS) entry which is preliminary data.</text>
</comment>
<evidence type="ECO:0000313" key="1">
    <source>
        <dbReference type="EMBL" id="TQV74745.1"/>
    </source>
</evidence>
<dbReference type="AlphaFoldDB" id="A0A545TBZ6"/>
<dbReference type="SUPFAM" id="SSF48452">
    <property type="entry name" value="TPR-like"/>
    <property type="match status" value="1"/>
</dbReference>
<proteinExistence type="predicted"/>
<protein>
    <submittedName>
        <fullName evidence="1">Uncharacterized protein</fullName>
    </submittedName>
</protein>
<dbReference type="Proteomes" id="UP000317839">
    <property type="component" value="Unassembled WGS sequence"/>
</dbReference>
<sequence>MLFKQVKAALFESCVARGKKILVLSAAVLITACASTSQKNLVESQDSTPQNAPIAYYPIFGERPEMVTPDELFKLTPEQEERFLKFYHSPYQANLYGHRRVVKFIKQYIDGFNFHSDTLIATDSLEQKRGNCLTLGILTTALTRVADIEVGYELMQAPPIYQRKGRVVTSSQHVRSILYRPSDQQKISTVFMFQPVVKLDYFPTRGARVKRRVSEYEFISMFYRNLAGDALADEELVNAYWYIVESLKYDDDNAHSTNILALVYDRMGFAEDAEKLYRYGIEKTDEKLEILSNYHKFLLRHKRYAEAKEIKYEITKIDQPNPFDWLELADREFNFGDRSQAKLYYRKVIELAPYLHDGYFGVSKIEFLEGNYSRAEKHLQKALERAFEDDTKNLYRAKLFALGSYVDGGN</sequence>
<reference evidence="1 2" key="1">
    <citation type="submission" date="2019-06" db="EMBL/GenBank/DDBJ databases">
        <title>Draft genome of Aliikangiella marina GYP-15.</title>
        <authorList>
            <person name="Wang G."/>
        </authorList>
    </citation>
    <scope>NUCLEOTIDE SEQUENCE [LARGE SCALE GENOMIC DNA]</scope>
    <source>
        <strain evidence="1 2">GYP-15</strain>
    </source>
</reference>